<dbReference type="Pfam" id="PF18082">
    <property type="entry name" value="NAT_N"/>
    <property type="match status" value="1"/>
</dbReference>
<dbReference type="OrthoDB" id="2139859at2"/>
<evidence type="ECO:0000313" key="3">
    <source>
        <dbReference type="EMBL" id="RAP75043.1"/>
    </source>
</evidence>
<dbReference type="InterPro" id="IPR041644">
    <property type="entry name" value="GNAT_C"/>
</dbReference>
<evidence type="ECO:0008006" key="5">
    <source>
        <dbReference type="Google" id="ProtNLM"/>
    </source>
</evidence>
<feature type="domain" description="N-acyltransferase N-terminal" evidence="1">
    <location>
        <begin position="23"/>
        <end position="157"/>
    </location>
</feature>
<dbReference type="Pfam" id="PF18164">
    <property type="entry name" value="GNAT_C"/>
    <property type="match status" value="1"/>
</dbReference>
<proteinExistence type="predicted"/>
<protein>
    <recommendedName>
        <fullName evidence="5">GNAT-like C-terminal domain-containing protein</fullName>
    </recommendedName>
</protein>
<keyword evidence="4" id="KW-1185">Reference proteome</keyword>
<dbReference type="Gene3D" id="3.40.630.120">
    <property type="match status" value="1"/>
</dbReference>
<reference evidence="3 4" key="1">
    <citation type="submission" date="2018-06" db="EMBL/GenBank/DDBJ databases">
        <title>Paenibacillus montanisoli sp. nov., isolated from mountain area soil.</title>
        <authorList>
            <person name="Wu M."/>
        </authorList>
    </citation>
    <scope>NUCLEOTIDE SEQUENCE [LARGE SCALE GENOMIC DNA]</scope>
    <source>
        <strain evidence="3 4">RA17</strain>
    </source>
</reference>
<evidence type="ECO:0000313" key="4">
    <source>
        <dbReference type="Proteomes" id="UP000249260"/>
    </source>
</evidence>
<accession>A0A328TZU6</accession>
<dbReference type="EMBL" id="QLUW01000003">
    <property type="protein sequence ID" value="RAP75043.1"/>
    <property type="molecule type" value="Genomic_DNA"/>
</dbReference>
<feature type="domain" description="GNAT-like C-terminal" evidence="2">
    <location>
        <begin position="160"/>
        <end position="382"/>
    </location>
</feature>
<dbReference type="InterPro" id="IPR041273">
    <property type="entry name" value="NAT_N"/>
</dbReference>
<comment type="caution">
    <text evidence="3">The sequence shown here is derived from an EMBL/GenBank/DDBJ whole genome shotgun (WGS) entry which is preliminary data.</text>
</comment>
<gene>
    <name evidence="3" type="ORF">DL346_16765</name>
</gene>
<evidence type="ECO:0000259" key="2">
    <source>
        <dbReference type="Pfam" id="PF18164"/>
    </source>
</evidence>
<organism evidence="3 4">
    <name type="scientific">Paenibacillus montanisoli</name>
    <dbReference type="NCBI Taxonomy" id="2081970"/>
    <lineage>
        <taxon>Bacteria</taxon>
        <taxon>Bacillati</taxon>
        <taxon>Bacillota</taxon>
        <taxon>Bacilli</taxon>
        <taxon>Bacillales</taxon>
        <taxon>Paenibacillaceae</taxon>
        <taxon>Paenibacillus</taxon>
    </lineage>
</organism>
<dbReference type="AlphaFoldDB" id="A0A328TZU6"/>
<dbReference type="RefSeq" id="WP_112883307.1">
    <property type="nucleotide sequence ID" value="NZ_QLUW01000003.1"/>
</dbReference>
<dbReference type="Proteomes" id="UP000249260">
    <property type="component" value="Unassembled WGS sequence"/>
</dbReference>
<evidence type="ECO:0000259" key="1">
    <source>
        <dbReference type="Pfam" id="PF18082"/>
    </source>
</evidence>
<sequence length="388" mass="43535">MNGQKQQAQGELWFLQEEALLEANRLALLPAGAMDALLLAAETIRQDERLSSLALRGYRLLFQPETAGSPDAAKHGSESGGETLSGILSAMGEGAELYQPIILLSGLRRLEGLYAERAIPQEVLVHTLSDMALWMHDYYARHGRWGLGNEWLVYHMSFRLFRIGRLQFDRSRFGGGVRVLRHRESREVTVLAESGIRYRSDGLIDGTNNLFDEAGAWESVLEADAHAIRGHRIDEGGFASRHAESFRVEEWETVLRRGDAVLDVHIAADGKMDHAQCLASMREAVLFFKRHFPEEHRLAFACTSWLLDPQFGEMLGDASNIVRFQREFRLYPVGGDGNEGLRRIFGDLYEDRSAAPRDTSLRRAVLDHLAAGGGLRDMGGFILMLEQE</sequence>
<name>A0A328TZU6_9BACL</name>